<dbReference type="RefSeq" id="WP_253271808.1">
    <property type="nucleotide sequence ID" value="NZ_CABHYB010000034.1"/>
</dbReference>
<evidence type="ECO:0000313" key="1">
    <source>
        <dbReference type="EMBL" id="CNF40209.1"/>
    </source>
</evidence>
<organism evidence="1 2">
    <name type="scientific">Yersinia intermedia</name>
    <dbReference type="NCBI Taxonomy" id="631"/>
    <lineage>
        <taxon>Bacteria</taxon>
        <taxon>Pseudomonadati</taxon>
        <taxon>Pseudomonadota</taxon>
        <taxon>Gammaproteobacteria</taxon>
        <taxon>Enterobacterales</taxon>
        <taxon>Yersiniaceae</taxon>
        <taxon>Yersinia</taxon>
    </lineage>
</organism>
<dbReference type="Pfam" id="PF07377">
    <property type="entry name" value="DUF1493"/>
    <property type="match status" value="1"/>
</dbReference>
<name>A0A0T9LYT5_YERIN</name>
<accession>A0A0T9LYT5</accession>
<reference evidence="1 2" key="1">
    <citation type="submission" date="2015-03" db="EMBL/GenBank/DDBJ databases">
        <authorList>
            <person name="Murphy D."/>
        </authorList>
    </citation>
    <scope>NUCLEOTIDE SEQUENCE [LARGE SCALE GENOMIC DNA]</scope>
    <source>
        <strain evidence="1 2">BR165/97</strain>
    </source>
</reference>
<gene>
    <name evidence="1" type="ORF">ERS008530_01083</name>
</gene>
<dbReference type="Proteomes" id="UP000038750">
    <property type="component" value="Unassembled WGS sequence"/>
</dbReference>
<protein>
    <submittedName>
        <fullName evidence="1">Uncharacterized protein</fullName>
    </submittedName>
</protein>
<dbReference type="AlphaFoldDB" id="A0A0T9LYT5"/>
<sequence length="87" mass="10204">MVTQTDVELQVIEFLKKELPLIAAIACKRILVEVDSMFFEDISDATAAYFKAFNVNYDNFYWGNYFPWKKKDSFLVSNLSKIKNHLQ</sequence>
<evidence type="ECO:0000313" key="2">
    <source>
        <dbReference type="Proteomes" id="UP000038750"/>
    </source>
</evidence>
<dbReference type="InterPro" id="IPR010862">
    <property type="entry name" value="DUF1493"/>
</dbReference>
<proteinExistence type="predicted"/>
<dbReference type="EMBL" id="CPZJ01000004">
    <property type="protein sequence ID" value="CNF40209.1"/>
    <property type="molecule type" value="Genomic_DNA"/>
</dbReference>
<dbReference type="KEGG" id="yin:CH53_1199"/>